<protein>
    <submittedName>
        <fullName evidence="2">Protein kinase</fullName>
    </submittedName>
</protein>
<dbReference type="InterPro" id="IPR027417">
    <property type="entry name" value="P-loop_NTPase"/>
</dbReference>
<dbReference type="InterPro" id="IPR058852">
    <property type="entry name" value="HTH_77"/>
</dbReference>
<gene>
    <name evidence="2" type="ORF">KC729_20210</name>
</gene>
<dbReference type="GO" id="GO:0004672">
    <property type="term" value="F:protein kinase activity"/>
    <property type="evidence" value="ECO:0007669"/>
    <property type="project" value="InterPro"/>
</dbReference>
<dbReference type="PANTHER" id="PTHR47691:SF3">
    <property type="entry name" value="HTH-TYPE TRANSCRIPTIONAL REGULATOR RV0890C-RELATED"/>
    <property type="match status" value="1"/>
</dbReference>
<feature type="non-terminal residue" evidence="2">
    <location>
        <position position="606"/>
    </location>
</feature>
<dbReference type="SUPFAM" id="SSF52540">
    <property type="entry name" value="P-loop containing nucleoside triphosphate hydrolases"/>
    <property type="match status" value="1"/>
</dbReference>
<sequence length="606" mass="65623">MGIVYRAQDEVLERPVALKLLPPDVVHSPGRLAQLTREAQLLASLNHPNIAIIHGMEDSAEGLRYLVLEWVPGETLAARLRRGPLSIAEGFEVCLQVAHALAAAHAAGVIHRDLKPGNIMIAADGRVKVVDFGLAQRFVPSEDRPSSQAPTTITGTLGYLAPECLHGQGDHRVDVFAFGCVLYECLTGKAAFPGASAEQILEAIAQAEPDASALPSQCSPALKRILDDCLRKDPKERAASFLQIAQDLEAARHKRPLDRRTFRVGFPSPGTRFVGRLQETKQCRALLEPGGMVTLTGPGGVGKTRLAISVAESLEPELEGLGFVDLASVQNPDGVPEALAAALEIKDEPPLPLLERIRKHLADSRTLIVLDNCEHVAGAVSDLVTTLRSSCPELSILATSRMSLHLPGERTYVVEPLPIPMDDGTEDPRTLARCEAVQLFVERAAGTDASFVPDAQALLSIARICRRVEGLPLAIELAAARVPVLSLDEIATRLDRQLQLLRDNTGRMAPRHRALHAAIAWSVRQLRPSEARLFRALSVFQDGWDLAAATAIGSVTDEFETLDLLASLIDKSLVFATVTRAGTSRYRFLEPVRQFARSQLAADPED</sequence>
<evidence type="ECO:0000313" key="3">
    <source>
        <dbReference type="Proteomes" id="UP000697710"/>
    </source>
</evidence>
<dbReference type="PROSITE" id="PS50011">
    <property type="entry name" value="PROTEIN_KINASE_DOM"/>
    <property type="match status" value="1"/>
</dbReference>
<dbReference type="InterPro" id="IPR011009">
    <property type="entry name" value="Kinase-like_dom_sf"/>
</dbReference>
<dbReference type="GO" id="GO:0016887">
    <property type="term" value="F:ATP hydrolysis activity"/>
    <property type="evidence" value="ECO:0007669"/>
    <property type="project" value="InterPro"/>
</dbReference>
<accession>A0A956RR68</accession>
<dbReference type="Proteomes" id="UP000697710">
    <property type="component" value="Unassembled WGS sequence"/>
</dbReference>
<dbReference type="InterPro" id="IPR008271">
    <property type="entry name" value="Ser/Thr_kinase_AS"/>
</dbReference>
<name>A0A956RR68_UNCEI</name>
<evidence type="ECO:0000259" key="1">
    <source>
        <dbReference type="PROSITE" id="PS50011"/>
    </source>
</evidence>
<reference evidence="2" key="1">
    <citation type="submission" date="2020-04" db="EMBL/GenBank/DDBJ databases">
        <authorList>
            <person name="Zhang T."/>
        </authorList>
    </citation>
    <scope>NUCLEOTIDE SEQUENCE</scope>
    <source>
        <strain evidence="2">HKST-UBA01</strain>
    </source>
</reference>
<dbReference type="SMART" id="SM00220">
    <property type="entry name" value="S_TKc"/>
    <property type="match status" value="1"/>
</dbReference>
<organism evidence="2 3">
    <name type="scientific">Eiseniibacteriota bacterium</name>
    <dbReference type="NCBI Taxonomy" id="2212470"/>
    <lineage>
        <taxon>Bacteria</taxon>
        <taxon>Candidatus Eiseniibacteriota</taxon>
    </lineage>
</organism>
<feature type="domain" description="Protein kinase" evidence="1">
    <location>
        <begin position="1"/>
        <end position="249"/>
    </location>
</feature>
<dbReference type="Gene3D" id="1.10.510.10">
    <property type="entry name" value="Transferase(Phosphotransferase) domain 1"/>
    <property type="match status" value="1"/>
</dbReference>
<dbReference type="InterPro" id="IPR049945">
    <property type="entry name" value="AAA_22"/>
</dbReference>
<keyword evidence="2" id="KW-0808">Transferase</keyword>
<keyword evidence="2" id="KW-0418">Kinase</keyword>
<dbReference type="AlphaFoldDB" id="A0A956RR68"/>
<proteinExistence type="predicted"/>
<dbReference type="PANTHER" id="PTHR47691">
    <property type="entry name" value="REGULATOR-RELATED"/>
    <property type="match status" value="1"/>
</dbReference>
<dbReference type="CDD" id="cd14014">
    <property type="entry name" value="STKc_PknB_like"/>
    <property type="match status" value="1"/>
</dbReference>
<dbReference type="Gene3D" id="3.40.50.300">
    <property type="entry name" value="P-loop containing nucleotide triphosphate hydrolases"/>
    <property type="match status" value="1"/>
</dbReference>
<dbReference type="Gene3D" id="3.30.200.20">
    <property type="entry name" value="Phosphorylase Kinase, domain 1"/>
    <property type="match status" value="1"/>
</dbReference>
<reference evidence="2" key="2">
    <citation type="journal article" date="2021" name="Microbiome">
        <title>Successional dynamics and alternative stable states in a saline activated sludge microbial community over 9 years.</title>
        <authorList>
            <person name="Wang Y."/>
            <person name="Ye J."/>
            <person name="Ju F."/>
            <person name="Liu L."/>
            <person name="Boyd J.A."/>
            <person name="Deng Y."/>
            <person name="Parks D.H."/>
            <person name="Jiang X."/>
            <person name="Yin X."/>
            <person name="Woodcroft B.J."/>
            <person name="Tyson G.W."/>
            <person name="Hugenholtz P."/>
            <person name="Polz M.F."/>
            <person name="Zhang T."/>
        </authorList>
    </citation>
    <scope>NUCLEOTIDE SEQUENCE</scope>
    <source>
        <strain evidence="2">HKST-UBA01</strain>
    </source>
</reference>
<dbReference type="EMBL" id="JAGQHR010000945">
    <property type="protein sequence ID" value="MCA9730018.1"/>
    <property type="molecule type" value="Genomic_DNA"/>
</dbReference>
<dbReference type="Pfam" id="PF13401">
    <property type="entry name" value="AAA_22"/>
    <property type="match status" value="1"/>
</dbReference>
<evidence type="ECO:0000313" key="2">
    <source>
        <dbReference type="EMBL" id="MCA9730018.1"/>
    </source>
</evidence>
<dbReference type="GO" id="GO:0005524">
    <property type="term" value="F:ATP binding"/>
    <property type="evidence" value="ECO:0007669"/>
    <property type="project" value="InterPro"/>
</dbReference>
<dbReference type="Pfam" id="PF25872">
    <property type="entry name" value="HTH_77"/>
    <property type="match status" value="1"/>
</dbReference>
<dbReference type="Pfam" id="PF00069">
    <property type="entry name" value="Pkinase"/>
    <property type="match status" value="1"/>
</dbReference>
<dbReference type="PROSITE" id="PS00108">
    <property type="entry name" value="PROTEIN_KINASE_ST"/>
    <property type="match status" value="1"/>
</dbReference>
<dbReference type="SUPFAM" id="SSF56112">
    <property type="entry name" value="Protein kinase-like (PK-like)"/>
    <property type="match status" value="1"/>
</dbReference>
<comment type="caution">
    <text evidence="2">The sequence shown here is derived from an EMBL/GenBank/DDBJ whole genome shotgun (WGS) entry which is preliminary data.</text>
</comment>
<dbReference type="PRINTS" id="PR00364">
    <property type="entry name" value="DISEASERSIST"/>
</dbReference>
<dbReference type="InterPro" id="IPR000719">
    <property type="entry name" value="Prot_kinase_dom"/>
</dbReference>